<organism evidence="1 2">
    <name type="scientific">Hygrophoropsis aurantiaca</name>
    <dbReference type="NCBI Taxonomy" id="72124"/>
    <lineage>
        <taxon>Eukaryota</taxon>
        <taxon>Fungi</taxon>
        <taxon>Dikarya</taxon>
        <taxon>Basidiomycota</taxon>
        <taxon>Agaricomycotina</taxon>
        <taxon>Agaricomycetes</taxon>
        <taxon>Agaricomycetidae</taxon>
        <taxon>Boletales</taxon>
        <taxon>Coniophorineae</taxon>
        <taxon>Hygrophoropsidaceae</taxon>
        <taxon>Hygrophoropsis</taxon>
    </lineage>
</organism>
<accession>A0ACB7ZQW8</accession>
<protein>
    <submittedName>
        <fullName evidence="1">Uncharacterized protein</fullName>
    </submittedName>
</protein>
<comment type="caution">
    <text evidence="1">The sequence shown here is derived from an EMBL/GenBank/DDBJ whole genome shotgun (WGS) entry which is preliminary data.</text>
</comment>
<gene>
    <name evidence="1" type="ORF">BJ138DRAFT_128756</name>
</gene>
<evidence type="ECO:0000313" key="2">
    <source>
        <dbReference type="Proteomes" id="UP000790377"/>
    </source>
</evidence>
<evidence type="ECO:0000313" key="1">
    <source>
        <dbReference type="EMBL" id="KAH7903546.1"/>
    </source>
</evidence>
<name>A0ACB7ZQW8_9AGAM</name>
<dbReference type="EMBL" id="MU268900">
    <property type="protein sequence ID" value="KAH7903546.1"/>
    <property type="molecule type" value="Genomic_DNA"/>
</dbReference>
<keyword evidence="2" id="KW-1185">Reference proteome</keyword>
<sequence>MNVIDGSPIHAFSHQVYQSKRRCPPGPHKTSEQAGWQDKQTMYTTNTEAGNQLVKYFNAAGLALLTYEYLITLGAEVHCMWGRKWWNVARLAFTCTRYMTFVGAGMTVYAALSPPDSEYLSYGRASNAIHIISIVTAEALLILRTYAFSHQSKPVLIFLIVFGMGCIAAAVTTSTFIRLPYLSSAGESPQIYAFSTSRSSALQYLWLAIFEIGLLSLTIFKRLQYYRDSTTPLINALYRDGVYYMVTILATSLMNMLITLFAPDAYNEVLDTLQLVIHSILASRILFNLREADEAAHRHQFTAREELSLQPMAFQNPQIGAWSQRTLEEP</sequence>
<proteinExistence type="predicted"/>
<reference evidence="1" key="1">
    <citation type="journal article" date="2021" name="New Phytol.">
        <title>Evolutionary innovations through gain and loss of genes in the ectomycorrhizal Boletales.</title>
        <authorList>
            <person name="Wu G."/>
            <person name="Miyauchi S."/>
            <person name="Morin E."/>
            <person name="Kuo A."/>
            <person name="Drula E."/>
            <person name="Varga T."/>
            <person name="Kohler A."/>
            <person name="Feng B."/>
            <person name="Cao Y."/>
            <person name="Lipzen A."/>
            <person name="Daum C."/>
            <person name="Hundley H."/>
            <person name="Pangilinan J."/>
            <person name="Johnson J."/>
            <person name="Barry K."/>
            <person name="LaButti K."/>
            <person name="Ng V."/>
            <person name="Ahrendt S."/>
            <person name="Min B."/>
            <person name="Choi I.G."/>
            <person name="Park H."/>
            <person name="Plett J.M."/>
            <person name="Magnuson J."/>
            <person name="Spatafora J.W."/>
            <person name="Nagy L.G."/>
            <person name="Henrissat B."/>
            <person name="Grigoriev I.V."/>
            <person name="Yang Z.L."/>
            <person name="Xu J."/>
            <person name="Martin F.M."/>
        </authorList>
    </citation>
    <scope>NUCLEOTIDE SEQUENCE</scope>
    <source>
        <strain evidence="1">ATCC 28755</strain>
    </source>
</reference>
<dbReference type="Proteomes" id="UP000790377">
    <property type="component" value="Unassembled WGS sequence"/>
</dbReference>